<protein>
    <submittedName>
        <fullName evidence="1">Uncharacterized protein</fullName>
    </submittedName>
</protein>
<organism evidence="1 2">
    <name type="scientific">Panicum virgatum</name>
    <name type="common">Blackwell switchgrass</name>
    <dbReference type="NCBI Taxonomy" id="38727"/>
    <lineage>
        <taxon>Eukaryota</taxon>
        <taxon>Viridiplantae</taxon>
        <taxon>Streptophyta</taxon>
        <taxon>Embryophyta</taxon>
        <taxon>Tracheophyta</taxon>
        <taxon>Spermatophyta</taxon>
        <taxon>Magnoliopsida</taxon>
        <taxon>Liliopsida</taxon>
        <taxon>Poales</taxon>
        <taxon>Poaceae</taxon>
        <taxon>PACMAD clade</taxon>
        <taxon>Panicoideae</taxon>
        <taxon>Panicodae</taxon>
        <taxon>Paniceae</taxon>
        <taxon>Panicinae</taxon>
        <taxon>Panicum</taxon>
        <taxon>Panicum sect. Hiantes</taxon>
    </lineage>
</organism>
<evidence type="ECO:0000313" key="1">
    <source>
        <dbReference type="EMBL" id="KAG2612827.1"/>
    </source>
</evidence>
<keyword evidence="2" id="KW-1185">Reference proteome</keyword>
<dbReference type="EMBL" id="CM029043">
    <property type="protein sequence ID" value="KAG2612827.1"/>
    <property type="molecule type" value="Genomic_DNA"/>
</dbReference>
<reference evidence="1" key="1">
    <citation type="submission" date="2020-05" db="EMBL/GenBank/DDBJ databases">
        <title>WGS assembly of Panicum virgatum.</title>
        <authorList>
            <person name="Lovell J.T."/>
            <person name="Jenkins J."/>
            <person name="Shu S."/>
            <person name="Juenger T.E."/>
            <person name="Schmutz J."/>
        </authorList>
    </citation>
    <scope>NUCLEOTIDE SEQUENCE</scope>
    <source>
        <strain evidence="1">AP13</strain>
    </source>
</reference>
<accession>A0A8T0TS05</accession>
<gene>
    <name evidence="1" type="ORF">PVAP13_4KG309515</name>
</gene>
<sequence length="53" mass="6287">METFDGTNIAWFTKCDIQALKEKKLFQLVFSKENKARPLVVSNFRRQYNIGVY</sequence>
<dbReference type="Proteomes" id="UP000823388">
    <property type="component" value="Chromosome 4K"/>
</dbReference>
<evidence type="ECO:0000313" key="2">
    <source>
        <dbReference type="Proteomes" id="UP000823388"/>
    </source>
</evidence>
<dbReference type="AlphaFoldDB" id="A0A8T0TS05"/>
<proteinExistence type="predicted"/>
<name>A0A8T0TS05_PANVG</name>
<comment type="caution">
    <text evidence="1">The sequence shown here is derived from an EMBL/GenBank/DDBJ whole genome shotgun (WGS) entry which is preliminary data.</text>
</comment>